<dbReference type="PANTHER" id="PTHR46481">
    <property type="entry name" value="ZINC FINGER BED DOMAIN-CONTAINING PROTEIN 4"/>
    <property type="match status" value="1"/>
</dbReference>
<keyword evidence="3" id="KW-0863">Zinc-finger</keyword>
<dbReference type="InterPro" id="IPR012337">
    <property type="entry name" value="RNaseH-like_sf"/>
</dbReference>
<dbReference type="PANTHER" id="PTHR46481:SF10">
    <property type="entry name" value="ZINC FINGER BED DOMAIN-CONTAINING PROTEIN 39"/>
    <property type="match status" value="1"/>
</dbReference>
<reference evidence="7 8" key="1">
    <citation type="submission" date="2015-12" db="EMBL/GenBank/DDBJ databases">
        <title>Draft genome sequence of Moniliophthora roreri, the causal agent of frosty pod rot of cacao.</title>
        <authorList>
            <person name="Aime M.C."/>
            <person name="Diaz-Valderrama J.R."/>
            <person name="Kijpornyongpan T."/>
            <person name="Phillips-Mora W."/>
        </authorList>
    </citation>
    <scope>NUCLEOTIDE SEQUENCE [LARGE SCALE GENOMIC DNA]</scope>
    <source>
        <strain evidence="7 8">MCA 2952</strain>
    </source>
</reference>
<name>A0A0W0FNI4_MONRR</name>
<dbReference type="EMBL" id="LATX01001803">
    <property type="protein sequence ID" value="KTB37904.1"/>
    <property type="molecule type" value="Genomic_DNA"/>
</dbReference>
<sequence>MARKKEKGKDNPNTAFTAEEPQEQPPTQPTHQPTRSRTSKQAVSKPVQKPTHQSRSHAPVQDEDNRPTHRSSCSRTPSHPPVPQLVATPHTLPQSPSNNDEEQHVDQAESSTRGRQITHSTVSFNDDNPFFTPSTGPIIKEEMQNPKFEVQIYEFSSSNTNLWKHMLEHLPEWIAHCDAHGYTIDAKCVNEEVALYRQENDMLTALATLKIEKFSVEGLIARLEELIIAEDLPIAFMESEHVINVILYLQRDLTKDDIPGQTTMTKIILDTYRAHMYELTVELKTALGKISFTCDGWTDNLLYPFIAITAHWIQEVTVIQKSGKGVVSQTVLKLHANVIAFHELPVSHTGVHLGEAFLYLLGRLGLTKKIGWVTCDNATNNDGMFHRLHKRLQMTNIDFHWYHNHIRCFAHIIHLAITAILDKMDAIDLAEIFANREGVSLPGGRSGVCWASSQRQIAFETLVRQARNRQELLLVQDITNCWSSSHNMLKRAIILHPQLEEFKLDQNHGQDIAPHILNKYEWMAVEVCEHILGVPHAFQHVLSIEETPCLAFTIPAFHAVIDNWQVLQDNDPDFYAIIKQGIKKLDDYLEHIRDVPAYFLSMWDRLVDAEFTYVQHGGKDAYKASYIFFNNIISETYLNIDLSTGF</sequence>
<dbReference type="eggNOG" id="KOG1121">
    <property type="taxonomic scope" value="Eukaryota"/>
</dbReference>
<evidence type="ECO:0000256" key="5">
    <source>
        <dbReference type="ARBA" id="ARBA00023242"/>
    </source>
</evidence>
<organism evidence="7 8">
    <name type="scientific">Moniliophthora roreri</name>
    <name type="common">Frosty pod rot fungus</name>
    <name type="synonym">Monilia roreri</name>
    <dbReference type="NCBI Taxonomy" id="221103"/>
    <lineage>
        <taxon>Eukaryota</taxon>
        <taxon>Fungi</taxon>
        <taxon>Dikarya</taxon>
        <taxon>Basidiomycota</taxon>
        <taxon>Agaricomycotina</taxon>
        <taxon>Agaricomycetes</taxon>
        <taxon>Agaricomycetidae</taxon>
        <taxon>Agaricales</taxon>
        <taxon>Marasmiineae</taxon>
        <taxon>Marasmiaceae</taxon>
        <taxon>Moniliophthora</taxon>
    </lineage>
</organism>
<dbReference type="InterPro" id="IPR052035">
    <property type="entry name" value="ZnF_BED_domain_contain"/>
</dbReference>
<accession>A0A0W0FNI4</accession>
<evidence type="ECO:0000256" key="1">
    <source>
        <dbReference type="ARBA" id="ARBA00004123"/>
    </source>
</evidence>
<dbReference type="SUPFAM" id="SSF53098">
    <property type="entry name" value="Ribonuclease H-like"/>
    <property type="match status" value="1"/>
</dbReference>
<dbReference type="GO" id="GO:0008270">
    <property type="term" value="F:zinc ion binding"/>
    <property type="evidence" value="ECO:0007669"/>
    <property type="project" value="UniProtKB-KW"/>
</dbReference>
<evidence type="ECO:0000256" key="6">
    <source>
        <dbReference type="SAM" id="MobiDB-lite"/>
    </source>
</evidence>
<evidence type="ECO:0000256" key="3">
    <source>
        <dbReference type="ARBA" id="ARBA00022771"/>
    </source>
</evidence>
<dbReference type="AlphaFoldDB" id="A0A0W0FNI4"/>
<feature type="region of interest" description="Disordered" evidence="6">
    <location>
        <begin position="1"/>
        <end position="133"/>
    </location>
</feature>
<protein>
    <submittedName>
        <fullName evidence="7">Uncharacterized protein</fullName>
    </submittedName>
</protein>
<keyword evidence="2" id="KW-0479">Metal-binding</keyword>
<keyword evidence="4" id="KW-0862">Zinc</keyword>
<dbReference type="Proteomes" id="UP000054988">
    <property type="component" value="Unassembled WGS sequence"/>
</dbReference>
<dbReference type="GO" id="GO:0005634">
    <property type="term" value="C:nucleus"/>
    <property type="evidence" value="ECO:0007669"/>
    <property type="project" value="UniProtKB-SubCell"/>
</dbReference>
<evidence type="ECO:0000313" key="7">
    <source>
        <dbReference type="EMBL" id="KTB37904.1"/>
    </source>
</evidence>
<proteinExistence type="predicted"/>
<comment type="subcellular location">
    <subcellularLocation>
        <location evidence="1">Nucleus</location>
    </subcellularLocation>
</comment>
<gene>
    <name evidence="7" type="ORF">WG66_9520</name>
</gene>
<evidence type="ECO:0000256" key="2">
    <source>
        <dbReference type="ARBA" id="ARBA00022723"/>
    </source>
</evidence>
<evidence type="ECO:0000313" key="8">
    <source>
        <dbReference type="Proteomes" id="UP000054988"/>
    </source>
</evidence>
<evidence type="ECO:0000256" key="4">
    <source>
        <dbReference type="ARBA" id="ARBA00022833"/>
    </source>
</evidence>
<comment type="caution">
    <text evidence="7">The sequence shown here is derived from an EMBL/GenBank/DDBJ whole genome shotgun (WGS) entry which is preliminary data.</text>
</comment>
<keyword evidence="5" id="KW-0539">Nucleus</keyword>
<feature type="compositionally biased region" description="Polar residues" evidence="6">
    <location>
        <begin position="108"/>
        <end position="133"/>
    </location>
</feature>